<dbReference type="AlphaFoldDB" id="A0A835P549"/>
<dbReference type="EMBL" id="JADCNL010000623">
    <property type="protein sequence ID" value="KAG0446038.1"/>
    <property type="molecule type" value="Genomic_DNA"/>
</dbReference>
<evidence type="ECO:0000313" key="4">
    <source>
        <dbReference type="Proteomes" id="UP000636800"/>
    </source>
</evidence>
<dbReference type="Gene3D" id="3.40.50.450">
    <property type="match status" value="1"/>
</dbReference>
<sequence>MEKIKRESLGKQKRETSETERQLGEPCVSSAAAVQKQPSFTAATVELGKQLFARKINLIYGGGSLKSHGFDLLEPSSMEAAMSLGNHISLPLHLITSYEANSGLRFLKPGFRPGLCLPHTRNGGLAVHSLPSGGYGTMEEGCLEILKPWSQLSMRNYFMGLLIKTVVAVQVGLLNGPGL</sequence>
<evidence type="ECO:0000313" key="5">
    <source>
        <dbReference type="Proteomes" id="UP000639772"/>
    </source>
</evidence>
<accession>A0A835P549</accession>
<name>A0A835P549_VANPL</name>
<protein>
    <submittedName>
        <fullName evidence="3">Uncharacterized protein</fullName>
    </submittedName>
</protein>
<evidence type="ECO:0000313" key="2">
    <source>
        <dbReference type="EMBL" id="KAG0446027.1"/>
    </source>
</evidence>
<reference evidence="4 5" key="1">
    <citation type="journal article" date="2020" name="Nat. Food">
        <title>A phased Vanilla planifolia genome enables genetic improvement of flavour and production.</title>
        <authorList>
            <person name="Hasing T."/>
            <person name="Tang H."/>
            <person name="Brym M."/>
            <person name="Khazi F."/>
            <person name="Huang T."/>
            <person name="Chambers A.H."/>
        </authorList>
    </citation>
    <scope>NUCLEOTIDE SEQUENCE [LARGE SCALE GENOMIC DNA]</scope>
    <source>
        <tissue evidence="3">Leaf</tissue>
    </source>
</reference>
<proteinExistence type="predicted"/>
<dbReference type="EMBL" id="JADCNM010000624">
    <property type="protein sequence ID" value="KAG0446027.1"/>
    <property type="molecule type" value="Genomic_DNA"/>
</dbReference>
<organism evidence="3 4">
    <name type="scientific">Vanilla planifolia</name>
    <name type="common">Vanilla</name>
    <dbReference type="NCBI Taxonomy" id="51239"/>
    <lineage>
        <taxon>Eukaryota</taxon>
        <taxon>Viridiplantae</taxon>
        <taxon>Streptophyta</taxon>
        <taxon>Embryophyta</taxon>
        <taxon>Tracheophyta</taxon>
        <taxon>Spermatophyta</taxon>
        <taxon>Magnoliopsida</taxon>
        <taxon>Liliopsida</taxon>
        <taxon>Asparagales</taxon>
        <taxon>Orchidaceae</taxon>
        <taxon>Vanilloideae</taxon>
        <taxon>Vanilleae</taxon>
        <taxon>Vanilla</taxon>
    </lineage>
</organism>
<dbReference type="Proteomes" id="UP000639772">
    <property type="component" value="Unassembled WGS sequence"/>
</dbReference>
<evidence type="ECO:0000313" key="3">
    <source>
        <dbReference type="EMBL" id="KAG0446038.1"/>
    </source>
</evidence>
<keyword evidence="4" id="KW-1185">Reference proteome</keyword>
<gene>
    <name evidence="3" type="ORF">HPP92_029034</name>
    <name evidence="2" type="ORF">HPP92_029045</name>
</gene>
<feature type="compositionally biased region" description="Basic and acidic residues" evidence="1">
    <location>
        <begin position="1"/>
        <end position="23"/>
    </location>
</feature>
<evidence type="ECO:0000256" key="1">
    <source>
        <dbReference type="SAM" id="MobiDB-lite"/>
    </source>
</evidence>
<dbReference type="Proteomes" id="UP000636800">
    <property type="component" value="Unassembled WGS sequence"/>
</dbReference>
<feature type="region of interest" description="Disordered" evidence="1">
    <location>
        <begin position="1"/>
        <end position="24"/>
    </location>
</feature>
<comment type="caution">
    <text evidence="3">The sequence shown here is derived from an EMBL/GenBank/DDBJ whole genome shotgun (WGS) entry which is preliminary data.</text>
</comment>